<proteinExistence type="predicted"/>
<organism evidence="2 3">
    <name type="scientific">Catenuloplanes indicus</name>
    <dbReference type="NCBI Taxonomy" id="137267"/>
    <lineage>
        <taxon>Bacteria</taxon>
        <taxon>Bacillati</taxon>
        <taxon>Actinomycetota</taxon>
        <taxon>Actinomycetes</taxon>
        <taxon>Micromonosporales</taxon>
        <taxon>Micromonosporaceae</taxon>
        <taxon>Catenuloplanes</taxon>
    </lineage>
</organism>
<evidence type="ECO:0000313" key="2">
    <source>
        <dbReference type="EMBL" id="MDQ0366034.1"/>
    </source>
</evidence>
<evidence type="ECO:0000256" key="1">
    <source>
        <dbReference type="SAM" id="Phobius"/>
    </source>
</evidence>
<feature type="transmembrane region" description="Helical" evidence="1">
    <location>
        <begin position="30"/>
        <end position="50"/>
    </location>
</feature>
<keyword evidence="1" id="KW-1133">Transmembrane helix</keyword>
<feature type="transmembrane region" description="Helical" evidence="1">
    <location>
        <begin position="123"/>
        <end position="152"/>
    </location>
</feature>
<feature type="transmembrane region" description="Helical" evidence="1">
    <location>
        <begin position="172"/>
        <end position="189"/>
    </location>
</feature>
<name>A0AAE4AXC5_9ACTN</name>
<dbReference type="Proteomes" id="UP001240236">
    <property type="component" value="Unassembled WGS sequence"/>
</dbReference>
<reference evidence="2 3" key="1">
    <citation type="submission" date="2023-07" db="EMBL/GenBank/DDBJ databases">
        <title>Sequencing the genomes of 1000 actinobacteria strains.</title>
        <authorList>
            <person name="Klenk H.-P."/>
        </authorList>
    </citation>
    <scope>NUCLEOTIDE SEQUENCE [LARGE SCALE GENOMIC DNA]</scope>
    <source>
        <strain evidence="2 3">DSM 44709</strain>
    </source>
</reference>
<sequence length="278" mass="30469">MSDQHDAAASQPHGDDPYFLAPIRRRWIDLLVLLPLMSGLLTALQVWQFAEGDSTTVRFLVKTLNIQTALFIHLTPVVLAIIFYFCLVYQINYAIVVAKSLFPNRLTLLGSISQPQYARSTLLLLPTVALLLTTAITLPIFIVLTCFGYAAIQYGGRILLSRRGIKPGASDFALMALQLGMVLFFAHYMEAQPWLPAETALVGVPAKGSVIYVLESTDGHTTFLDAHNGKVSTLPNLLVQNRAACDDNPSSSWWEKRSISFLPRGSTGVGHQPACPGL</sequence>
<accession>A0AAE4AXC5</accession>
<feature type="transmembrane region" description="Helical" evidence="1">
    <location>
        <begin position="70"/>
        <end position="102"/>
    </location>
</feature>
<dbReference type="AlphaFoldDB" id="A0AAE4AXC5"/>
<gene>
    <name evidence="2" type="ORF">J2S42_002703</name>
</gene>
<protein>
    <submittedName>
        <fullName evidence="2">Uncharacterized protein</fullName>
    </submittedName>
</protein>
<comment type="caution">
    <text evidence="2">The sequence shown here is derived from an EMBL/GenBank/DDBJ whole genome shotgun (WGS) entry which is preliminary data.</text>
</comment>
<keyword evidence="1" id="KW-0472">Membrane</keyword>
<dbReference type="RefSeq" id="WP_307239066.1">
    <property type="nucleotide sequence ID" value="NZ_JAUSUZ010000001.1"/>
</dbReference>
<dbReference type="EMBL" id="JAUSUZ010000001">
    <property type="protein sequence ID" value="MDQ0366034.1"/>
    <property type="molecule type" value="Genomic_DNA"/>
</dbReference>
<keyword evidence="1" id="KW-0812">Transmembrane</keyword>
<keyword evidence="3" id="KW-1185">Reference proteome</keyword>
<evidence type="ECO:0000313" key="3">
    <source>
        <dbReference type="Proteomes" id="UP001240236"/>
    </source>
</evidence>